<sequence>MLEELVDPGAPGLGRPPDRRADPHDPVDPAAREDLFLRVHGAQPFTDLPDPLPSMPPGGLSEVLPGAVRKDWFIRKSGDLARGVTLVRILALVR</sequence>
<name>A0A919U8S8_9ACTN</name>
<accession>A0A919U8S8</accession>
<keyword evidence="3" id="KW-1185">Reference proteome</keyword>
<reference evidence="2" key="1">
    <citation type="submission" date="2021-01" db="EMBL/GenBank/DDBJ databases">
        <title>Whole genome shotgun sequence of Dactylosporangium siamense NBRC 106093.</title>
        <authorList>
            <person name="Komaki H."/>
            <person name="Tamura T."/>
        </authorList>
    </citation>
    <scope>NUCLEOTIDE SEQUENCE</scope>
    <source>
        <strain evidence="2">NBRC 106093</strain>
    </source>
</reference>
<proteinExistence type="predicted"/>
<comment type="caution">
    <text evidence="2">The sequence shown here is derived from an EMBL/GenBank/DDBJ whole genome shotgun (WGS) entry which is preliminary data.</text>
</comment>
<protein>
    <submittedName>
        <fullName evidence="2">Uncharacterized protein</fullName>
    </submittedName>
</protein>
<feature type="compositionally biased region" description="Basic and acidic residues" evidence="1">
    <location>
        <begin position="16"/>
        <end position="30"/>
    </location>
</feature>
<organism evidence="2 3">
    <name type="scientific">Dactylosporangium siamense</name>
    <dbReference type="NCBI Taxonomy" id="685454"/>
    <lineage>
        <taxon>Bacteria</taxon>
        <taxon>Bacillati</taxon>
        <taxon>Actinomycetota</taxon>
        <taxon>Actinomycetes</taxon>
        <taxon>Micromonosporales</taxon>
        <taxon>Micromonosporaceae</taxon>
        <taxon>Dactylosporangium</taxon>
    </lineage>
</organism>
<dbReference type="AlphaFoldDB" id="A0A919U8S8"/>
<evidence type="ECO:0000313" key="3">
    <source>
        <dbReference type="Proteomes" id="UP000660611"/>
    </source>
</evidence>
<gene>
    <name evidence="2" type="ORF">Dsi01nite_049100</name>
</gene>
<dbReference type="Proteomes" id="UP000660611">
    <property type="component" value="Unassembled WGS sequence"/>
</dbReference>
<evidence type="ECO:0000256" key="1">
    <source>
        <dbReference type="SAM" id="MobiDB-lite"/>
    </source>
</evidence>
<dbReference type="EMBL" id="BONQ01000077">
    <property type="protein sequence ID" value="GIG46869.1"/>
    <property type="molecule type" value="Genomic_DNA"/>
</dbReference>
<feature type="region of interest" description="Disordered" evidence="1">
    <location>
        <begin position="1"/>
        <end position="30"/>
    </location>
</feature>
<evidence type="ECO:0000313" key="2">
    <source>
        <dbReference type="EMBL" id="GIG46869.1"/>
    </source>
</evidence>